<accession>A0A7J3WD93</accession>
<evidence type="ECO:0000313" key="2">
    <source>
        <dbReference type="EMBL" id="HHN52611.1"/>
    </source>
</evidence>
<gene>
    <name evidence="2" type="ORF">ENM30_04780</name>
</gene>
<organism evidence="2">
    <name type="scientific">Caldiarchaeum subterraneum</name>
    <dbReference type="NCBI Taxonomy" id="311458"/>
    <lineage>
        <taxon>Archaea</taxon>
        <taxon>Nitrososphaerota</taxon>
        <taxon>Candidatus Caldarchaeales</taxon>
        <taxon>Candidatus Caldarchaeaceae</taxon>
        <taxon>Candidatus Caldarchaeum</taxon>
    </lineage>
</organism>
<sequence length="81" mass="8793">MLLTSFSKASFSTSMSSMLSSPTKTLKLFTRLPELLEKFCKDSTTPTATVYSCTGPNAPCPYITLTPAENTSTMKITTLTK</sequence>
<reference evidence="2" key="1">
    <citation type="journal article" date="2020" name="mSystems">
        <title>Genome- and Community-Level Interaction Insights into Carbon Utilization and Element Cycling Functions of Hydrothermarchaeota in Hydrothermal Sediment.</title>
        <authorList>
            <person name="Zhou Z."/>
            <person name="Liu Y."/>
            <person name="Xu W."/>
            <person name="Pan J."/>
            <person name="Luo Z.H."/>
            <person name="Li M."/>
        </authorList>
    </citation>
    <scope>NUCLEOTIDE SEQUENCE [LARGE SCALE GENOMIC DNA]</scope>
    <source>
        <strain evidence="2">SpSt-1073</strain>
    </source>
</reference>
<comment type="caution">
    <text evidence="2">The sequence shown here is derived from an EMBL/GenBank/DDBJ whole genome shotgun (WGS) entry which is preliminary data.</text>
</comment>
<name>A0A7J3WD93_CALS0</name>
<protein>
    <submittedName>
        <fullName evidence="2">Uncharacterized protein</fullName>
    </submittedName>
</protein>
<evidence type="ECO:0000256" key="1">
    <source>
        <dbReference type="SAM" id="MobiDB-lite"/>
    </source>
</evidence>
<dbReference type="EMBL" id="DRXG01000105">
    <property type="protein sequence ID" value="HHN52611.1"/>
    <property type="molecule type" value="Genomic_DNA"/>
</dbReference>
<dbReference type="AlphaFoldDB" id="A0A7J3WD93"/>
<feature type="region of interest" description="Disordered" evidence="1">
    <location>
        <begin position="1"/>
        <end position="21"/>
    </location>
</feature>
<proteinExistence type="predicted"/>